<evidence type="ECO:0000313" key="2">
    <source>
        <dbReference type="EMBL" id="GIL38465.1"/>
    </source>
</evidence>
<dbReference type="SUPFAM" id="SSF52540">
    <property type="entry name" value="P-loop containing nucleoside triphosphate hydrolases"/>
    <property type="match status" value="1"/>
</dbReference>
<keyword evidence="3" id="KW-1185">Reference proteome</keyword>
<protein>
    <recommendedName>
        <fullName evidence="1">NadR/Ttd14 AAA domain-containing protein</fullName>
    </recommendedName>
</protein>
<comment type="caution">
    <text evidence="2">The sequence shown here is derived from an EMBL/GenBank/DDBJ whole genome shotgun (WGS) entry which is preliminary data.</text>
</comment>
<dbReference type="Gene3D" id="3.40.50.300">
    <property type="entry name" value="P-loop containing nucleotide triphosphate hydrolases"/>
    <property type="match status" value="1"/>
</dbReference>
<name>A0A8S8XAX8_9PROT</name>
<evidence type="ECO:0000313" key="3">
    <source>
        <dbReference type="Proteomes" id="UP000681075"/>
    </source>
</evidence>
<proteinExistence type="predicted"/>
<sequence>MTLVVNLLGRSGVGKSGLAGAIVGKLKARHFLAEQVTEFAKSLILDGNIAALKNQSFVLGNQYHWVERCIGKTDIVVTDSPTLLSSIYAPPEYPQSFHDFVLWTHHAHDCVNFFLRRNDGSAYQNEVRVHDESDSYRREKLIEQLLAKNNIPFIELAVDANCVDRAVEHIVAAIRERGGYLTDLYDPT</sequence>
<dbReference type="Pfam" id="PF13521">
    <property type="entry name" value="AAA_28"/>
    <property type="match status" value="1"/>
</dbReference>
<reference evidence="2" key="1">
    <citation type="submission" date="2021-02" db="EMBL/GenBank/DDBJ databases">
        <title>Genome sequence of Rhodospirillales sp. strain TMPK1 isolated from soil.</title>
        <authorList>
            <person name="Nakai R."/>
            <person name="Kusada H."/>
            <person name="Tamaki H."/>
        </authorList>
    </citation>
    <scope>NUCLEOTIDE SEQUENCE</scope>
    <source>
        <strain evidence="2">TMPK1</strain>
    </source>
</reference>
<dbReference type="Proteomes" id="UP000681075">
    <property type="component" value="Unassembled WGS sequence"/>
</dbReference>
<gene>
    <name evidence="2" type="ORF">TMPK1_07020</name>
</gene>
<dbReference type="EMBL" id="BOPV01000001">
    <property type="protein sequence ID" value="GIL38465.1"/>
    <property type="molecule type" value="Genomic_DNA"/>
</dbReference>
<dbReference type="RefSeq" id="WP_420241494.1">
    <property type="nucleotide sequence ID" value="NZ_BOPV01000001.1"/>
</dbReference>
<dbReference type="InterPro" id="IPR038727">
    <property type="entry name" value="NadR/Ttd14_AAA_dom"/>
</dbReference>
<evidence type="ECO:0000259" key="1">
    <source>
        <dbReference type="Pfam" id="PF13521"/>
    </source>
</evidence>
<organism evidence="2 3">
    <name type="scientific">Roseiterribacter gracilis</name>
    <dbReference type="NCBI Taxonomy" id="2812848"/>
    <lineage>
        <taxon>Bacteria</taxon>
        <taxon>Pseudomonadati</taxon>
        <taxon>Pseudomonadota</taxon>
        <taxon>Alphaproteobacteria</taxon>
        <taxon>Rhodospirillales</taxon>
        <taxon>Roseiterribacteraceae</taxon>
        <taxon>Roseiterribacter</taxon>
    </lineage>
</organism>
<dbReference type="InterPro" id="IPR027417">
    <property type="entry name" value="P-loop_NTPase"/>
</dbReference>
<accession>A0A8S8XAX8</accession>
<dbReference type="AlphaFoldDB" id="A0A8S8XAX8"/>
<feature type="domain" description="NadR/Ttd14 AAA" evidence="1">
    <location>
        <begin position="5"/>
        <end position="157"/>
    </location>
</feature>